<accession>X0U4N5</accession>
<reference evidence="1" key="1">
    <citation type="journal article" date="2014" name="Front. Microbiol.">
        <title>High frequency of phylogenetically diverse reductive dehalogenase-homologous genes in deep subseafloor sedimentary metagenomes.</title>
        <authorList>
            <person name="Kawai M."/>
            <person name="Futagami T."/>
            <person name="Toyoda A."/>
            <person name="Takaki Y."/>
            <person name="Nishi S."/>
            <person name="Hori S."/>
            <person name="Arai W."/>
            <person name="Tsubouchi T."/>
            <person name="Morono Y."/>
            <person name="Uchiyama I."/>
            <person name="Ito T."/>
            <person name="Fujiyama A."/>
            <person name="Inagaki F."/>
            <person name="Takami H."/>
        </authorList>
    </citation>
    <scope>NUCLEOTIDE SEQUENCE</scope>
    <source>
        <strain evidence="1">Expedition CK06-06</strain>
    </source>
</reference>
<comment type="caution">
    <text evidence="1">The sequence shown here is derived from an EMBL/GenBank/DDBJ whole genome shotgun (WGS) entry which is preliminary data.</text>
</comment>
<sequence length="253" mass="29295">MKRKDELLKGLLEEEGEMEQHPISQRSQEKMLREAKETLTLTDEEIIESTKQSYEEIIWILKQYCDLNERYYPIIAMWIIGTYVHDTFNAFPFLFINAMRGSGKTRLLKLIAALSHNGDIQANISEAVLFRTAKGSTILLDEMESIGNKEKGLLRELLNAGYKKGIKVKRMRKAKDEDGESVMEVEEFELYTPIAIANINGLDDVLADRCIHLILEKSSKKFINKRLEDFEQNDTILRIKRTLLMNQCRLCCV</sequence>
<name>X0U4N5_9ZZZZ</name>
<proteinExistence type="predicted"/>
<dbReference type="InterPro" id="IPR027417">
    <property type="entry name" value="P-loop_NTPase"/>
</dbReference>
<evidence type="ECO:0000313" key="1">
    <source>
        <dbReference type="EMBL" id="GAF95347.1"/>
    </source>
</evidence>
<dbReference type="AlphaFoldDB" id="X0U4N5"/>
<dbReference type="EMBL" id="BARS01018514">
    <property type="protein sequence ID" value="GAF95347.1"/>
    <property type="molecule type" value="Genomic_DNA"/>
</dbReference>
<dbReference type="SUPFAM" id="SSF52540">
    <property type="entry name" value="P-loop containing nucleoside triphosphate hydrolases"/>
    <property type="match status" value="1"/>
</dbReference>
<gene>
    <name evidence="1" type="ORF">S01H1_30124</name>
</gene>
<feature type="non-terminal residue" evidence="1">
    <location>
        <position position="253"/>
    </location>
</feature>
<protein>
    <recommendedName>
        <fullName evidence="2">DUF3631 domain-containing protein</fullName>
    </recommendedName>
</protein>
<evidence type="ECO:0008006" key="2">
    <source>
        <dbReference type="Google" id="ProtNLM"/>
    </source>
</evidence>
<organism evidence="1">
    <name type="scientific">marine sediment metagenome</name>
    <dbReference type="NCBI Taxonomy" id="412755"/>
    <lineage>
        <taxon>unclassified sequences</taxon>
        <taxon>metagenomes</taxon>
        <taxon>ecological metagenomes</taxon>
    </lineage>
</organism>